<evidence type="ECO:0000256" key="2">
    <source>
        <dbReference type="ARBA" id="ARBA00022692"/>
    </source>
</evidence>
<proteinExistence type="predicted"/>
<accession>A0A9N8DBK2</accession>
<evidence type="ECO:0000256" key="5">
    <source>
        <dbReference type="SAM" id="Phobius"/>
    </source>
</evidence>
<keyword evidence="4 5" id="KW-0472">Membrane</keyword>
<dbReference type="PANTHER" id="PTHR23112">
    <property type="entry name" value="G PROTEIN-COUPLED RECEPTOR 157-RELATED"/>
    <property type="match status" value="1"/>
</dbReference>
<sequence length="385" mass="43029">MSNVAPWLNATYSPSYAGMDDFDLSFNATASPSSISYKILDDSVCIPLLVLGSLSASLSMIGSSCVIYMSRRQLERCMQRLVFALSLADMVSSSTSLVMPFLIPSYIGFPGAIGTHASCAAIGFIFALGVMIGSSCNAYLSIYYFLVVRRNWKERDFTRGIEIGAYSFAIIVPLSIQIAAAATQSINPSPIINNVCVYSASPWGCNDHEEIECERSTEVIVGALGILATSFIFCFSFIGFLCTFLVWLTVRTTLKRSNRYRFEGGRDSAADERLRQVALQAVLYSLVYLNTLVWPSVGLYIGGLLGSEEIQERKVEPRSVALQYLYWILYPLQGFLNFFVYTRQKINRLRQLEPGQSFFWYYRKVLSPDIAASSRVDASRNRRRP</sequence>
<comment type="caution">
    <text evidence="6">The sequence shown here is derived from an EMBL/GenBank/DDBJ whole genome shotgun (WGS) entry which is preliminary data.</text>
</comment>
<dbReference type="OrthoDB" id="4580974at2759"/>
<dbReference type="GO" id="GO:0007189">
    <property type="term" value="P:adenylate cyclase-activating G protein-coupled receptor signaling pathway"/>
    <property type="evidence" value="ECO:0007669"/>
    <property type="project" value="TreeGrafter"/>
</dbReference>
<feature type="transmembrane region" description="Helical" evidence="5">
    <location>
        <begin position="160"/>
        <end position="180"/>
    </location>
</feature>
<feature type="transmembrane region" description="Helical" evidence="5">
    <location>
        <begin position="281"/>
        <end position="301"/>
    </location>
</feature>
<feature type="transmembrane region" description="Helical" evidence="5">
    <location>
        <begin position="321"/>
        <end position="341"/>
    </location>
</feature>
<keyword evidence="2 5" id="KW-0812">Transmembrane</keyword>
<keyword evidence="7" id="KW-1185">Reference proteome</keyword>
<dbReference type="Proteomes" id="UP001153069">
    <property type="component" value="Unassembled WGS sequence"/>
</dbReference>
<dbReference type="AlphaFoldDB" id="A0A9N8DBK2"/>
<feature type="transmembrane region" description="Helical" evidence="5">
    <location>
        <begin position="123"/>
        <end position="148"/>
    </location>
</feature>
<reference evidence="6" key="1">
    <citation type="submission" date="2020-06" db="EMBL/GenBank/DDBJ databases">
        <authorList>
            <consortium name="Plant Systems Biology data submission"/>
        </authorList>
    </citation>
    <scope>NUCLEOTIDE SEQUENCE</scope>
    <source>
        <strain evidence="6">D6</strain>
    </source>
</reference>
<dbReference type="EMBL" id="CAICTM010000072">
    <property type="protein sequence ID" value="CAB9499998.1"/>
    <property type="molecule type" value="Genomic_DNA"/>
</dbReference>
<feature type="transmembrane region" description="Helical" evidence="5">
    <location>
        <begin position="224"/>
        <end position="250"/>
    </location>
</feature>
<dbReference type="SUPFAM" id="SSF81321">
    <property type="entry name" value="Family A G protein-coupled receptor-like"/>
    <property type="match status" value="1"/>
</dbReference>
<keyword evidence="3 5" id="KW-1133">Transmembrane helix</keyword>
<dbReference type="PANTHER" id="PTHR23112:SF0">
    <property type="entry name" value="TRANSMEMBRANE PROTEIN 116"/>
    <property type="match status" value="1"/>
</dbReference>
<dbReference type="Gene3D" id="1.20.1070.10">
    <property type="entry name" value="Rhodopsin 7-helix transmembrane proteins"/>
    <property type="match status" value="1"/>
</dbReference>
<protein>
    <recommendedName>
        <fullName evidence="8">G-protein coupled receptors family 1 profile domain-containing protein</fullName>
    </recommendedName>
</protein>
<feature type="transmembrane region" description="Helical" evidence="5">
    <location>
        <begin position="81"/>
        <end position="103"/>
    </location>
</feature>
<organism evidence="6 7">
    <name type="scientific">Seminavis robusta</name>
    <dbReference type="NCBI Taxonomy" id="568900"/>
    <lineage>
        <taxon>Eukaryota</taxon>
        <taxon>Sar</taxon>
        <taxon>Stramenopiles</taxon>
        <taxon>Ochrophyta</taxon>
        <taxon>Bacillariophyta</taxon>
        <taxon>Bacillariophyceae</taxon>
        <taxon>Bacillariophycidae</taxon>
        <taxon>Naviculales</taxon>
        <taxon>Naviculaceae</taxon>
        <taxon>Seminavis</taxon>
    </lineage>
</organism>
<evidence type="ECO:0000256" key="3">
    <source>
        <dbReference type="ARBA" id="ARBA00022989"/>
    </source>
</evidence>
<evidence type="ECO:0000256" key="1">
    <source>
        <dbReference type="ARBA" id="ARBA00004141"/>
    </source>
</evidence>
<dbReference type="GO" id="GO:0004930">
    <property type="term" value="F:G protein-coupled receptor activity"/>
    <property type="evidence" value="ECO:0007669"/>
    <property type="project" value="TreeGrafter"/>
</dbReference>
<evidence type="ECO:0000313" key="6">
    <source>
        <dbReference type="EMBL" id="CAB9499998.1"/>
    </source>
</evidence>
<dbReference type="GO" id="GO:0005886">
    <property type="term" value="C:plasma membrane"/>
    <property type="evidence" value="ECO:0007669"/>
    <property type="project" value="TreeGrafter"/>
</dbReference>
<evidence type="ECO:0008006" key="8">
    <source>
        <dbReference type="Google" id="ProtNLM"/>
    </source>
</evidence>
<evidence type="ECO:0000256" key="4">
    <source>
        <dbReference type="ARBA" id="ARBA00023136"/>
    </source>
</evidence>
<name>A0A9N8DBK2_9STRA</name>
<evidence type="ECO:0000313" key="7">
    <source>
        <dbReference type="Proteomes" id="UP001153069"/>
    </source>
</evidence>
<gene>
    <name evidence="6" type="ORF">SEMRO_73_G040410.1</name>
</gene>
<comment type="subcellular location">
    <subcellularLocation>
        <location evidence="1">Membrane</location>
        <topology evidence="1">Multi-pass membrane protein</topology>
    </subcellularLocation>
</comment>
<feature type="transmembrane region" description="Helical" evidence="5">
    <location>
        <begin position="46"/>
        <end position="69"/>
    </location>
</feature>